<dbReference type="Pfam" id="PF09339">
    <property type="entry name" value="HTH_IclR"/>
    <property type="match status" value="1"/>
</dbReference>
<evidence type="ECO:0000313" key="5">
    <source>
        <dbReference type="EMBL" id="CAB4538600.1"/>
    </source>
</evidence>
<dbReference type="GO" id="GO:0003677">
    <property type="term" value="F:DNA binding"/>
    <property type="evidence" value="ECO:0007669"/>
    <property type="project" value="UniProtKB-KW"/>
</dbReference>
<dbReference type="InterPro" id="IPR036390">
    <property type="entry name" value="WH_DNA-bd_sf"/>
</dbReference>
<dbReference type="PANTHER" id="PTHR30136">
    <property type="entry name" value="HELIX-TURN-HELIX TRANSCRIPTIONAL REGULATOR, ICLR FAMILY"/>
    <property type="match status" value="1"/>
</dbReference>
<sequence length="238" mass="26167">MLRAFSAEHPALTLAEASRLTGLTRATVRRSLHTLQKLGYAVTDGKQFELTPRVLDIGYAYLASAQIGEVAEPFMEALSDQLNESVSVAVLDEFEIVYIARVPTKRIMRIGLALGSRLPALVTSMGRAIVAELPPVEQKQFLKSAPFPKMTEKTLNTKTELAKELALIKQQGWALLDQELEDGVRSIAAPIRDKHGRTIAAINIGTQTGRTKMSQLKDDYLPRLVQAANQITSAMAKR</sequence>
<dbReference type="EMBL" id="CAEZSE010000129">
    <property type="protein sequence ID" value="CAB4538600.1"/>
    <property type="molecule type" value="Genomic_DNA"/>
</dbReference>
<dbReference type="SUPFAM" id="SSF55781">
    <property type="entry name" value="GAF domain-like"/>
    <property type="match status" value="1"/>
</dbReference>
<dbReference type="GO" id="GO:0045893">
    <property type="term" value="P:positive regulation of DNA-templated transcription"/>
    <property type="evidence" value="ECO:0007669"/>
    <property type="project" value="InterPro"/>
</dbReference>
<evidence type="ECO:0000256" key="3">
    <source>
        <dbReference type="ARBA" id="ARBA00023163"/>
    </source>
</evidence>
<protein>
    <submittedName>
        <fullName evidence="6">Unannotated protein</fullName>
    </submittedName>
</protein>
<dbReference type="InterPro" id="IPR029016">
    <property type="entry name" value="GAF-like_dom_sf"/>
</dbReference>
<dbReference type="SMART" id="SM00346">
    <property type="entry name" value="HTH_ICLR"/>
    <property type="match status" value="1"/>
</dbReference>
<dbReference type="Gene3D" id="1.10.10.10">
    <property type="entry name" value="Winged helix-like DNA-binding domain superfamily/Winged helix DNA-binding domain"/>
    <property type="match status" value="1"/>
</dbReference>
<dbReference type="Gene3D" id="3.30.450.40">
    <property type="match status" value="1"/>
</dbReference>
<dbReference type="NCBIfam" id="TIGR02431">
    <property type="entry name" value="pcaR_pcaU"/>
    <property type="match status" value="1"/>
</dbReference>
<dbReference type="InterPro" id="IPR005471">
    <property type="entry name" value="Tscrpt_reg_IclR_N"/>
</dbReference>
<accession>A0A6J6LTD3</accession>
<keyword evidence="2" id="KW-0238">DNA-binding</keyword>
<gene>
    <name evidence="5" type="ORF">UFOPK1353_00799</name>
    <name evidence="6" type="ORF">UFOPK2292_00458</name>
</gene>
<keyword evidence="1" id="KW-0805">Transcription regulation</keyword>
<dbReference type="PROSITE" id="PS51078">
    <property type="entry name" value="ICLR_ED"/>
    <property type="match status" value="1"/>
</dbReference>
<dbReference type="AlphaFoldDB" id="A0A6J6LTD3"/>
<organism evidence="6">
    <name type="scientific">freshwater metagenome</name>
    <dbReference type="NCBI Taxonomy" id="449393"/>
    <lineage>
        <taxon>unclassified sequences</taxon>
        <taxon>metagenomes</taxon>
        <taxon>ecological metagenomes</taxon>
    </lineage>
</organism>
<dbReference type="GO" id="GO:0045892">
    <property type="term" value="P:negative regulation of DNA-templated transcription"/>
    <property type="evidence" value="ECO:0007669"/>
    <property type="project" value="TreeGrafter"/>
</dbReference>
<proteinExistence type="predicted"/>
<name>A0A6J6LTD3_9ZZZZ</name>
<dbReference type="SUPFAM" id="SSF46785">
    <property type="entry name" value="Winged helix' DNA-binding domain"/>
    <property type="match status" value="1"/>
</dbReference>
<keyword evidence="3" id="KW-0804">Transcription</keyword>
<evidence type="ECO:0000256" key="1">
    <source>
        <dbReference type="ARBA" id="ARBA00023015"/>
    </source>
</evidence>
<reference evidence="6" key="1">
    <citation type="submission" date="2020-05" db="EMBL/GenBank/DDBJ databases">
        <authorList>
            <person name="Chiriac C."/>
            <person name="Salcher M."/>
            <person name="Ghai R."/>
            <person name="Kavagutti S V."/>
        </authorList>
    </citation>
    <scope>NUCLEOTIDE SEQUENCE</scope>
</reference>
<dbReference type="GO" id="GO:0046278">
    <property type="term" value="P:3,4-dihydroxybenzoate metabolic process"/>
    <property type="evidence" value="ECO:0007669"/>
    <property type="project" value="InterPro"/>
</dbReference>
<evidence type="ECO:0000313" key="6">
    <source>
        <dbReference type="EMBL" id="CAB4664159.1"/>
    </source>
</evidence>
<dbReference type="PANTHER" id="PTHR30136:SF34">
    <property type="entry name" value="TRANSCRIPTIONAL REGULATOR"/>
    <property type="match status" value="1"/>
</dbReference>
<dbReference type="InterPro" id="IPR036388">
    <property type="entry name" value="WH-like_DNA-bd_sf"/>
</dbReference>
<dbReference type="GO" id="GO:0003700">
    <property type="term" value="F:DNA-binding transcription factor activity"/>
    <property type="evidence" value="ECO:0007669"/>
    <property type="project" value="TreeGrafter"/>
</dbReference>
<evidence type="ECO:0000259" key="4">
    <source>
        <dbReference type="PROSITE" id="PS51078"/>
    </source>
</evidence>
<dbReference type="InterPro" id="IPR014757">
    <property type="entry name" value="Tscrpt_reg_IclR_C"/>
</dbReference>
<dbReference type="InterPro" id="IPR012794">
    <property type="entry name" value="PcaR_PcaU"/>
</dbReference>
<feature type="domain" description="IclR-ED" evidence="4">
    <location>
        <begin position="53"/>
        <end position="237"/>
    </location>
</feature>
<dbReference type="EMBL" id="CAEZWU010000049">
    <property type="protein sequence ID" value="CAB4664159.1"/>
    <property type="molecule type" value="Genomic_DNA"/>
</dbReference>
<dbReference type="Pfam" id="PF01614">
    <property type="entry name" value="IclR_C"/>
    <property type="match status" value="1"/>
</dbReference>
<evidence type="ECO:0000256" key="2">
    <source>
        <dbReference type="ARBA" id="ARBA00023125"/>
    </source>
</evidence>
<dbReference type="InterPro" id="IPR050707">
    <property type="entry name" value="HTH_MetabolicPath_Reg"/>
</dbReference>